<accession>A0AAW1QEG1</accession>
<evidence type="ECO:0000313" key="2">
    <source>
        <dbReference type="EMBL" id="KAK9819803.1"/>
    </source>
</evidence>
<evidence type="ECO:0000256" key="1">
    <source>
        <dbReference type="SAM" id="MobiDB-lite"/>
    </source>
</evidence>
<gene>
    <name evidence="2" type="ORF">WJX72_002617</name>
</gene>
<evidence type="ECO:0000313" key="3">
    <source>
        <dbReference type="Proteomes" id="UP001489004"/>
    </source>
</evidence>
<reference evidence="2 3" key="1">
    <citation type="journal article" date="2024" name="Nat. Commun.">
        <title>Phylogenomics reveals the evolutionary origins of lichenization in chlorophyte algae.</title>
        <authorList>
            <person name="Puginier C."/>
            <person name="Libourel C."/>
            <person name="Otte J."/>
            <person name="Skaloud P."/>
            <person name="Haon M."/>
            <person name="Grisel S."/>
            <person name="Petersen M."/>
            <person name="Berrin J.G."/>
            <person name="Delaux P.M."/>
            <person name="Dal Grande F."/>
            <person name="Keller J."/>
        </authorList>
    </citation>
    <scope>NUCLEOTIDE SEQUENCE [LARGE SCALE GENOMIC DNA]</scope>
    <source>
        <strain evidence="2 3">SAG 2043</strain>
    </source>
</reference>
<dbReference type="EMBL" id="JALJOR010000003">
    <property type="protein sequence ID" value="KAK9819803.1"/>
    <property type="molecule type" value="Genomic_DNA"/>
</dbReference>
<feature type="compositionally biased region" description="Basic and acidic residues" evidence="1">
    <location>
        <begin position="189"/>
        <end position="199"/>
    </location>
</feature>
<feature type="region of interest" description="Disordered" evidence="1">
    <location>
        <begin position="173"/>
        <end position="199"/>
    </location>
</feature>
<feature type="region of interest" description="Disordered" evidence="1">
    <location>
        <begin position="1"/>
        <end position="29"/>
    </location>
</feature>
<protein>
    <submittedName>
        <fullName evidence="2">Uncharacterized protein</fullName>
    </submittedName>
</protein>
<name>A0AAW1QEG1_9CHLO</name>
<keyword evidence="3" id="KW-1185">Reference proteome</keyword>
<sequence length="199" mass="21549">MQAAEYPTHAGPFNPGAIPPSNRPHLRPLETQSVAPEDAAAIAVTDARLHGGGVPYTDPEMTDAVEAAAAKYFANPYHPEPKPQDLFHEVPDPAHRPVRVVRPKPIASAGYSEIPGEYVTRDDMTIWEFFDPPITKEKAGIIMSAEAKAHGGTIPKDGLGARAEAAAYLIEQGRLEEAEQKLPGSTRGLKREGEEQKQE</sequence>
<comment type="caution">
    <text evidence="2">The sequence shown here is derived from an EMBL/GenBank/DDBJ whole genome shotgun (WGS) entry which is preliminary data.</text>
</comment>
<dbReference type="Proteomes" id="UP001489004">
    <property type="component" value="Unassembled WGS sequence"/>
</dbReference>
<organism evidence="2 3">
    <name type="scientific">[Myrmecia] bisecta</name>
    <dbReference type="NCBI Taxonomy" id="41462"/>
    <lineage>
        <taxon>Eukaryota</taxon>
        <taxon>Viridiplantae</taxon>
        <taxon>Chlorophyta</taxon>
        <taxon>core chlorophytes</taxon>
        <taxon>Trebouxiophyceae</taxon>
        <taxon>Trebouxiales</taxon>
        <taxon>Trebouxiaceae</taxon>
        <taxon>Myrmecia</taxon>
    </lineage>
</organism>
<dbReference type="AlphaFoldDB" id="A0AAW1QEG1"/>
<proteinExistence type="predicted"/>